<evidence type="ECO:0000256" key="1">
    <source>
        <dbReference type="SAM" id="MobiDB-lite"/>
    </source>
</evidence>
<evidence type="ECO:0000313" key="3">
    <source>
        <dbReference type="Proteomes" id="UP000694050"/>
    </source>
</evidence>
<dbReference type="Proteomes" id="UP000694050">
    <property type="component" value="Unassembled WGS sequence"/>
</dbReference>
<comment type="caution">
    <text evidence="2">The sequence shown here is derived from an EMBL/GenBank/DDBJ whole genome shotgun (WGS) entry which is preliminary data.</text>
</comment>
<organism evidence="2 3">
    <name type="scientific">Fusarium oxysporum f. sp. rapae</name>
    <dbReference type="NCBI Taxonomy" id="485398"/>
    <lineage>
        <taxon>Eukaryota</taxon>
        <taxon>Fungi</taxon>
        <taxon>Dikarya</taxon>
        <taxon>Ascomycota</taxon>
        <taxon>Pezizomycotina</taxon>
        <taxon>Sordariomycetes</taxon>
        <taxon>Hypocreomycetidae</taxon>
        <taxon>Hypocreales</taxon>
        <taxon>Nectriaceae</taxon>
        <taxon>Fusarium</taxon>
        <taxon>Fusarium oxysporum species complex</taxon>
    </lineage>
</organism>
<accession>A0A8J5TQS0</accession>
<reference evidence="2" key="1">
    <citation type="submission" date="2021-04" db="EMBL/GenBank/DDBJ databases">
        <title>First draft genome resource for Brassicaceae pathogens Fusarium oxysporum f. sp. raphani and Fusarium oxysporum f. sp. rapae.</title>
        <authorList>
            <person name="Asai S."/>
        </authorList>
    </citation>
    <scope>NUCLEOTIDE SEQUENCE</scope>
    <source>
        <strain evidence="2">Tf1208</strain>
    </source>
</reference>
<name>A0A8J5TQS0_FUSOX</name>
<dbReference type="EMBL" id="JAELUQ010000012">
    <property type="protein sequence ID" value="KAG7405589.1"/>
    <property type="molecule type" value="Genomic_DNA"/>
</dbReference>
<feature type="region of interest" description="Disordered" evidence="1">
    <location>
        <begin position="1"/>
        <end position="68"/>
    </location>
</feature>
<protein>
    <submittedName>
        <fullName evidence="2">Uncharacterized protein</fullName>
    </submittedName>
</protein>
<feature type="compositionally biased region" description="Basic and acidic residues" evidence="1">
    <location>
        <begin position="36"/>
        <end position="46"/>
    </location>
</feature>
<dbReference type="AlphaFoldDB" id="A0A8J5TQS0"/>
<proteinExistence type="predicted"/>
<sequence>MPEDNPQGTGPAKTDAPGNKSKTPAAHAATDMAVYEPKDAPQDEAKNISPKATAEEALGQPLMMQLRL</sequence>
<gene>
    <name evidence="2" type="ORF">Forpe1208_v014798</name>
</gene>
<evidence type="ECO:0000313" key="2">
    <source>
        <dbReference type="EMBL" id="KAG7405589.1"/>
    </source>
</evidence>